<dbReference type="GO" id="GO:0035267">
    <property type="term" value="C:NuA4 histone acetyltransferase complex"/>
    <property type="evidence" value="ECO:0007669"/>
    <property type="project" value="InterPro"/>
</dbReference>
<organism evidence="10 11">
    <name type="scientific">Venturia inaequalis</name>
    <name type="common">Apple scab fungus</name>
    <dbReference type="NCBI Taxonomy" id="5025"/>
    <lineage>
        <taxon>Eukaryota</taxon>
        <taxon>Fungi</taxon>
        <taxon>Dikarya</taxon>
        <taxon>Ascomycota</taxon>
        <taxon>Pezizomycotina</taxon>
        <taxon>Dothideomycetes</taxon>
        <taxon>Pleosporomycetidae</taxon>
        <taxon>Venturiales</taxon>
        <taxon>Venturiaceae</taxon>
        <taxon>Venturia</taxon>
    </lineage>
</organism>
<evidence type="ECO:0000256" key="2">
    <source>
        <dbReference type="ARBA" id="ARBA00008035"/>
    </source>
</evidence>
<dbReference type="PANTHER" id="PTHR14898">
    <property type="entry name" value="ENHANCER OF POLYCOMB"/>
    <property type="match status" value="1"/>
</dbReference>
<evidence type="ECO:0000256" key="8">
    <source>
        <dbReference type="SAM" id="MobiDB-lite"/>
    </source>
</evidence>
<reference evidence="10 11" key="1">
    <citation type="submission" date="2018-12" db="EMBL/GenBank/DDBJ databases">
        <title>Venturia inaequalis Genome Resource.</title>
        <authorList>
            <person name="Lichtner F.J."/>
        </authorList>
    </citation>
    <scope>NUCLEOTIDE SEQUENCE [LARGE SCALE GENOMIC DNA]</scope>
    <source>
        <strain evidence="10 11">120213</strain>
    </source>
</reference>
<evidence type="ECO:0000259" key="9">
    <source>
        <dbReference type="Pfam" id="PF10513"/>
    </source>
</evidence>
<evidence type="ECO:0000256" key="7">
    <source>
        <dbReference type="RuleBase" id="RU361124"/>
    </source>
</evidence>
<gene>
    <name evidence="10" type="ORF">EG328_005795</name>
</gene>
<evidence type="ECO:0000313" key="10">
    <source>
        <dbReference type="EMBL" id="KAE9971192.1"/>
    </source>
</evidence>
<evidence type="ECO:0000256" key="3">
    <source>
        <dbReference type="ARBA" id="ARBA00023015"/>
    </source>
</evidence>
<dbReference type="GO" id="GO:0005634">
    <property type="term" value="C:nucleus"/>
    <property type="evidence" value="ECO:0007669"/>
    <property type="project" value="UniProtKB-SubCell"/>
</dbReference>
<comment type="function">
    <text evidence="6">Component of the NuA4 histone acetyltransferase complex which is involved in transcriptional activation of selected genes principally by acetylation of nucleosomal histone H4 and H2A. The NuA4 complex is also involved in DNA repair. Involved in gene silencing by neighboring heterochromatin, blockage of the silencing spreading along the chromosome, and required for cell cycle progression through G2/M.</text>
</comment>
<protein>
    <recommendedName>
        <fullName evidence="7">Enhancer of polycomb-like protein</fullName>
    </recommendedName>
</protein>
<comment type="similarity">
    <text evidence="2 7">Belongs to the enhancer of polycomb family.</text>
</comment>
<keyword evidence="5 7" id="KW-0539">Nucleus</keyword>
<dbReference type="GO" id="GO:0006357">
    <property type="term" value="P:regulation of transcription by RNA polymerase II"/>
    <property type="evidence" value="ECO:0007669"/>
    <property type="project" value="InterPro"/>
</dbReference>
<sequence length="812" mass="91486">MEISRRRTPAPAPKPIFVPRLGPLSVEFDGAATGGAMGRLGDADGGALENIEHGGSIKDVITSMMASCAVTDGTEEFVDCRKLLVAVDASEAVDIEVRIGYANAGWNLKTYTGARFRQRKLSVKQNLAIVREHEIEASILDDEAQRNIPKVETGVEKGEEIEHHLQAVISAAQAGGVSAANLFIPTPEAITSDAQYERLYPRQFQQPSTYIRFSSTVEDCVGCLYCMTHEDTVFLKQYNAKQRKNLHCNEDLFEEVMDFFEKTTLAEQSRAAVSNAPIPTYEKMEAAFDEEEVSSAAQRFARDIYPHWKSRRLESSSHPLMPSLKFERHAETDDADPFVCFRRREVRQPRKTRGRDVMVQEKLKRLRIELEQARQLMHHVKQREIARQSQLALERQIFDQRALLKESKRNLGLKGDDEDLINQKPIPKPRPRLDPAIIQRSGNSGMVPKAPLTVRADGRPPDSDLLQLADEKASREAAINSMIQDNIQKHKTWNMDWVDQTWRPITPPLESANGGRNSFRAAFTQPLPTPPSSVSEGEDTVMMDGGRTPNPHEDKTATKLPIRYASPPADPQTGYGMTLRSSFRRRQGRGGRLFIDRRGLKRSRSEDSDDEDRSKILSPPYSARHEREEDRALYDIDSDEDTQVYYTDPYDDWNINYRVAVGYSPNRQITDAQRVAQQQHMLTQQQKHQQAAAQAAANGARQALNAERKGHLIELFIGGEETICGLLEFAPEETSNSENTAVFGQLIYDSNMYHAANLYLVPTLNLAAAQKFDAEIRANEECDSNRVLYAVEKTKLLLASSHKNYETSSLTL</sequence>
<keyword evidence="3 7" id="KW-0805">Transcription regulation</keyword>
<dbReference type="AlphaFoldDB" id="A0A8H3UI67"/>
<feature type="compositionally biased region" description="Basic and acidic residues" evidence="8">
    <location>
        <begin position="594"/>
        <end position="606"/>
    </location>
</feature>
<proteinExistence type="inferred from homology"/>
<feature type="region of interest" description="Disordered" evidence="8">
    <location>
        <begin position="439"/>
        <end position="464"/>
    </location>
</feature>
<dbReference type="Pfam" id="PF10513">
    <property type="entry name" value="EPL1"/>
    <property type="match status" value="1"/>
</dbReference>
<feature type="region of interest" description="Disordered" evidence="8">
    <location>
        <begin position="415"/>
        <end position="434"/>
    </location>
</feature>
<evidence type="ECO:0000313" key="11">
    <source>
        <dbReference type="Proteomes" id="UP000447873"/>
    </source>
</evidence>
<feature type="domain" description="Enhancer of polycomb-like N-terminal" evidence="9">
    <location>
        <begin position="117"/>
        <end position="263"/>
    </location>
</feature>
<keyword evidence="4 7" id="KW-0804">Transcription</keyword>
<dbReference type="InterPro" id="IPR019542">
    <property type="entry name" value="Enhancer_polycomb-like_N"/>
</dbReference>
<dbReference type="Proteomes" id="UP000447873">
    <property type="component" value="Unassembled WGS sequence"/>
</dbReference>
<comment type="subcellular location">
    <subcellularLocation>
        <location evidence="1 7">Nucleus</location>
    </subcellularLocation>
</comment>
<accession>A0A8H3UI67</accession>
<evidence type="ECO:0000256" key="4">
    <source>
        <dbReference type="ARBA" id="ARBA00023163"/>
    </source>
</evidence>
<comment type="caution">
    <text evidence="10">The sequence shown here is derived from an EMBL/GenBank/DDBJ whole genome shotgun (WGS) entry which is preliminary data.</text>
</comment>
<name>A0A8H3UI67_VENIN</name>
<feature type="region of interest" description="Disordered" evidence="8">
    <location>
        <begin position="524"/>
        <end position="631"/>
    </location>
</feature>
<dbReference type="EMBL" id="WNWS01000306">
    <property type="protein sequence ID" value="KAE9971192.1"/>
    <property type="molecule type" value="Genomic_DNA"/>
</dbReference>
<evidence type="ECO:0000256" key="6">
    <source>
        <dbReference type="ARBA" id="ARBA00025513"/>
    </source>
</evidence>
<evidence type="ECO:0000256" key="5">
    <source>
        <dbReference type="ARBA" id="ARBA00023242"/>
    </source>
</evidence>
<evidence type="ECO:0000256" key="1">
    <source>
        <dbReference type="ARBA" id="ARBA00004123"/>
    </source>
</evidence>
<dbReference type="InterPro" id="IPR024943">
    <property type="entry name" value="Enhancer_polycomb"/>
</dbReference>